<evidence type="ECO:0000256" key="4">
    <source>
        <dbReference type="ARBA" id="ARBA00022525"/>
    </source>
</evidence>
<dbReference type="Pfam" id="PF01185">
    <property type="entry name" value="Hydrophobin"/>
    <property type="match status" value="1"/>
</dbReference>
<organism evidence="7 8">
    <name type="scientific">Meripilus lineatus</name>
    <dbReference type="NCBI Taxonomy" id="2056292"/>
    <lineage>
        <taxon>Eukaryota</taxon>
        <taxon>Fungi</taxon>
        <taxon>Dikarya</taxon>
        <taxon>Basidiomycota</taxon>
        <taxon>Agaricomycotina</taxon>
        <taxon>Agaricomycetes</taxon>
        <taxon>Polyporales</taxon>
        <taxon>Meripilaceae</taxon>
        <taxon>Meripilus</taxon>
    </lineage>
</organism>
<gene>
    <name evidence="7" type="ORF">NLI96_g11159</name>
</gene>
<proteinExistence type="inferred from homology"/>
<evidence type="ECO:0000313" key="8">
    <source>
        <dbReference type="Proteomes" id="UP001212997"/>
    </source>
</evidence>
<dbReference type="CDD" id="cd23507">
    <property type="entry name" value="hydrophobin_I"/>
    <property type="match status" value="1"/>
</dbReference>
<evidence type="ECO:0000256" key="1">
    <source>
        <dbReference type="ARBA" id="ARBA00004191"/>
    </source>
</evidence>
<dbReference type="GO" id="GO:0005199">
    <property type="term" value="F:structural constituent of cell wall"/>
    <property type="evidence" value="ECO:0007669"/>
    <property type="project" value="InterPro"/>
</dbReference>
<evidence type="ECO:0000256" key="5">
    <source>
        <dbReference type="ARBA" id="ARBA00023157"/>
    </source>
</evidence>
<accession>A0AAD5UTR2</accession>
<feature type="chain" id="PRO_5041775428" description="Hydrophobin" evidence="6">
    <location>
        <begin position="23"/>
        <end position="139"/>
    </location>
</feature>
<reference evidence="7" key="1">
    <citation type="submission" date="2022-07" db="EMBL/GenBank/DDBJ databases">
        <title>Genome Sequence of Physisporinus lineatus.</title>
        <authorList>
            <person name="Buettner E."/>
        </authorList>
    </citation>
    <scope>NUCLEOTIDE SEQUENCE</scope>
    <source>
        <strain evidence="7">VT162</strain>
    </source>
</reference>
<dbReference type="Proteomes" id="UP001212997">
    <property type="component" value="Unassembled WGS sequence"/>
</dbReference>
<evidence type="ECO:0000256" key="3">
    <source>
        <dbReference type="ARBA" id="ARBA00022512"/>
    </source>
</evidence>
<evidence type="ECO:0000313" key="7">
    <source>
        <dbReference type="EMBL" id="KAJ3476440.1"/>
    </source>
</evidence>
<evidence type="ECO:0000256" key="6">
    <source>
        <dbReference type="RuleBase" id="RU365009"/>
    </source>
</evidence>
<dbReference type="SMART" id="SM00075">
    <property type="entry name" value="HYDRO"/>
    <property type="match status" value="1"/>
</dbReference>
<keyword evidence="5 6" id="KW-1015">Disulfide bond</keyword>
<keyword evidence="4 6" id="KW-0964">Secreted</keyword>
<comment type="similarity">
    <text evidence="2 6">Belongs to the fungal hydrophobin family.</text>
</comment>
<keyword evidence="3 6" id="KW-0134">Cell wall</keyword>
<protein>
    <recommendedName>
        <fullName evidence="6">Hydrophobin</fullName>
    </recommendedName>
</protein>
<comment type="caution">
    <text evidence="7">The sequence shown here is derived from an EMBL/GenBank/DDBJ whole genome shotgun (WGS) entry which is preliminary data.</text>
</comment>
<name>A0AAD5UTR2_9APHY</name>
<comment type="subcellular location">
    <subcellularLocation>
        <location evidence="1 6">Secreted</location>
        <location evidence="1 6">Cell wall</location>
    </subcellularLocation>
</comment>
<feature type="signal peptide" evidence="6">
    <location>
        <begin position="1"/>
        <end position="22"/>
    </location>
</feature>
<dbReference type="EMBL" id="JANAWD010000707">
    <property type="protein sequence ID" value="KAJ3476440.1"/>
    <property type="molecule type" value="Genomic_DNA"/>
</dbReference>
<dbReference type="GO" id="GO:0009277">
    <property type="term" value="C:fungal-type cell wall"/>
    <property type="evidence" value="ECO:0007669"/>
    <property type="project" value="InterPro"/>
</dbReference>
<keyword evidence="8" id="KW-1185">Reference proteome</keyword>
<keyword evidence="6" id="KW-0732">Signal</keyword>
<evidence type="ECO:0000256" key="2">
    <source>
        <dbReference type="ARBA" id="ARBA00010446"/>
    </source>
</evidence>
<sequence length="139" mass="14122">MFTRFVTPFVALLFLIASFAAALPWAQPPASTKVVTVTHIVTASPTTPTEPADSPGGTCNAGKTAQCCDSVHQPGTPEHQSAANGLLAGVNAPNALGNIGLGCTPIANLASTCKSQAMCCNSSPGSLRVTFVREIGHST</sequence>
<dbReference type="InterPro" id="IPR001338">
    <property type="entry name" value="Class_I_Hydrophobin"/>
</dbReference>
<dbReference type="AlphaFoldDB" id="A0AAD5UTR2"/>